<evidence type="ECO:0000313" key="12">
    <source>
        <dbReference type="Proteomes" id="UP001438292"/>
    </source>
</evidence>
<dbReference type="InterPro" id="IPR009081">
    <property type="entry name" value="PP-bd_ACP"/>
</dbReference>
<dbReference type="Gene3D" id="1.10.1200.10">
    <property type="entry name" value="ACP-like"/>
    <property type="match status" value="2"/>
</dbReference>
<dbReference type="InterPro" id="IPR013968">
    <property type="entry name" value="PKS_KR"/>
</dbReference>
<dbReference type="PANTHER" id="PTHR43775:SF37">
    <property type="entry name" value="SI:DKEY-61P9.11"/>
    <property type="match status" value="1"/>
</dbReference>
<dbReference type="SMART" id="SM00823">
    <property type="entry name" value="PKS_PP"/>
    <property type="match status" value="2"/>
</dbReference>
<evidence type="ECO:0000256" key="5">
    <source>
        <dbReference type="ARBA" id="ARBA00022553"/>
    </source>
</evidence>
<evidence type="ECO:0000256" key="6">
    <source>
        <dbReference type="ARBA" id="ARBA00022679"/>
    </source>
</evidence>
<evidence type="ECO:0000256" key="4">
    <source>
        <dbReference type="ARBA" id="ARBA00022490"/>
    </source>
</evidence>
<dbReference type="InterPro" id="IPR054514">
    <property type="entry name" value="RhiE-like_linker"/>
</dbReference>
<dbReference type="InterPro" id="IPR050091">
    <property type="entry name" value="PKS_NRPS_Biosynth_Enz"/>
</dbReference>
<gene>
    <name evidence="11" type="ORF">ABH309_24045</name>
</gene>
<dbReference type="SUPFAM" id="SSF53901">
    <property type="entry name" value="Thiolase-like"/>
    <property type="match status" value="2"/>
</dbReference>
<keyword evidence="7" id="KW-0677">Repeat</keyword>
<dbReference type="SMART" id="SM01294">
    <property type="entry name" value="PKS_PP_betabranch"/>
    <property type="match status" value="1"/>
</dbReference>
<dbReference type="PROSITE" id="PS00012">
    <property type="entry name" value="PHOSPHOPANTETHEINE"/>
    <property type="match status" value="2"/>
</dbReference>
<evidence type="ECO:0000256" key="3">
    <source>
        <dbReference type="ARBA" id="ARBA00022450"/>
    </source>
</evidence>
<dbReference type="SUPFAM" id="SSF51735">
    <property type="entry name" value="NAD(P)-binding Rossmann-fold domains"/>
    <property type="match status" value="2"/>
</dbReference>
<feature type="domain" description="Carrier" evidence="9">
    <location>
        <begin position="1256"/>
        <end position="1330"/>
    </location>
</feature>
<dbReference type="Pfam" id="PF02801">
    <property type="entry name" value="Ketoacyl-synt_C"/>
    <property type="match status" value="2"/>
</dbReference>
<dbReference type="SMART" id="SM00822">
    <property type="entry name" value="PKS_KR"/>
    <property type="match status" value="1"/>
</dbReference>
<dbReference type="InterPro" id="IPR006162">
    <property type="entry name" value="Ppantetheine_attach_site"/>
</dbReference>
<dbReference type="EMBL" id="JBDQQU010000385">
    <property type="protein sequence ID" value="MEO3957522.1"/>
    <property type="molecule type" value="Genomic_DNA"/>
</dbReference>
<evidence type="ECO:0000259" key="9">
    <source>
        <dbReference type="PROSITE" id="PS50075"/>
    </source>
</evidence>
<dbReference type="InterPro" id="IPR018201">
    <property type="entry name" value="Ketoacyl_synth_AS"/>
</dbReference>
<feature type="region of interest" description="Disordered" evidence="8">
    <location>
        <begin position="97"/>
        <end position="132"/>
    </location>
</feature>
<dbReference type="InterPro" id="IPR057326">
    <property type="entry name" value="KR_dom"/>
</dbReference>
<proteinExistence type="predicted"/>
<keyword evidence="5" id="KW-0597">Phosphoprotein</keyword>
<dbReference type="CDD" id="cd00833">
    <property type="entry name" value="PKS"/>
    <property type="match status" value="2"/>
</dbReference>
<dbReference type="InterPro" id="IPR014030">
    <property type="entry name" value="Ketoacyl_synth_N"/>
</dbReference>
<evidence type="ECO:0000259" key="10">
    <source>
        <dbReference type="PROSITE" id="PS52004"/>
    </source>
</evidence>
<feature type="domain" description="Ketosynthase family 3 (KS3)" evidence="10">
    <location>
        <begin position="139"/>
        <end position="578"/>
    </location>
</feature>
<dbReference type="CDD" id="cd08953">
    <property type="entry name" value="KR_2_SDR_x"/>
    <property type="match status" value="1"/>
</dbReference>
<evidence type="ECO:0000256" key="2">
    <source>
        <dbReference type="ARBA" id="ARBA00004792"/>
    </source>
</evidence>
<dbReference type="SMART" id="SM00825">
    <property type="entry name" value="PKS_KS"/>
    <property type="match status" value="2"/>
</dbReference>
<evidence type="ECO:0000313" key="11">
    <source>
        <dbReference type="EMBL" id="MEO3957522.1"/>
    </source>
</evidence>
<comment type="pathway">
    <text evidence="2">Antibiotic biosynthesis.</text>
</comment>
<feature type="region of interest" description="Disordered" evidence="8">
    <location>
        <begin position="1822"/>
        <end position="1845"/>
    </location>
</feature>
<dbReference type="Gene3D" id="3.40.50.720">
    <property type="entry name" value="NAD(P)-binding Rossmann-like Domain"/>
    <property type="match status" value="1"/>
</dbReference>
<keyword evidence="4" id="KW-0963">Cytoplasm</keyword>
<reference evidence="11 12" key="1">
    <citation type="submission" date="2024-05" db="EMBL/GenBank/DDBJ databases">
        <authorList>
            <person name="De Oliveira J.P."/>
            <person name="Noriler S.A."/>
            <person name="De Oliveira A.G."/>
            <person name="Sipoli D.S."/>
        </authorList>
    </citation>
    <scope>NUCLEOTIDE SEQUENCE [LARGE SCALE GENOMIC DNA]</scope>
    <source>
        <strain evidence="11 12">LABIM186</strain>
    </source>
</reference>
<dbReference type="InterPro" id="IPR036736">
    <property type="entry name" value="ACP-like_sf"/>
</dbReference>
<dbReference type="PROSITE" id="PS50075">
    <property type="entry name" value="CARRIER"/>
    <property type="match status" value="2"/>
</dbReference>
<dbReference type="Gene3D" id="1.10.1240.100">
    <property type="match status" value="1"/>
</dbReference>
<dbReference type="InterPro" id="IPR036291">
    <property type="entry name" value="NAD(P)-bd_dom_sf"/>
</dbReference>
<feature type="domain" description="Carrier" evidence="9">
    <location>
        <begin position="8"/>
        <end position="81"/>
    </location>
</feature>
<dbReference type="Proteomes" id="UP001438292">
    <property type="component" value="Unassembled WGS sequence"/>
</dbReference>
<dbReference type="PANTHER" id="PTHR43775">
    <property type="entry name" value="FATTY ACID SYNTHASE"/>
    <property type="match status" value="1"/>
</dbReference>
<dbReference type="Gene3D" id="3.40.47.10">
    <property type="match status" value="2"/>
</dbReference>
<dbReference type="InterPro" id="IPR020806">
    <property type="entry name" value="PKS_PP-bd"/>
</dbReference>
<name>A0ABV0HCI9_9NEIS</name>
<dbReference type="PROSITE" id="PS00606">
    <property type="entry name" value="KS3_1"/>
    <property type="match status" value="1"/>
</dbReference>
<dbReference type="InterPro" id="IPR014031">
    <property type="entry name" value="Ketoacyl_synth_C"/>
</dbReference>
<dbReference type="Pfam" id="PF08659">
    <property type="entry name" value="KR"/>
    <property type="match status" value="1"/>
</dbReference>
<keyword evidence="6" id="KW-0808">Transferase</keyword>
<feature type="region of interest" description="Disordered" evidence="8">
    <location>
        <begin position="1345"/>
        <end position="1368"/>
    </location>
</feature>
<dbReference type="Pfam" id="PF00109">
    <property type="entry name" value="ketoacyl-synt"/>
    <property type="match status" value="2"/>
</dbReference>
<accession>A0ABV0HCI9</accession>
<dbReference type="PROSITE" id="PS52004">
    <property type="entry name" value="KS3_2"/>
    <property type="match status" value="2"/>
</dbReference>
<dbReference type="Pfam" id="PF00550">
    <property type="entry name" value="PP-binding"/>
    <property type="match status" value="2"/>
</dbReference>
<comment type="subcellular location">
    <subcellularLocation>
        <location evidence="1">Cytoplasm</location>
    </subcellularLocation>
</comment>
<keyword evidence="3" id="KW-0596">Phosphopantetheine</keyword>
<dbReference type="InterPro" id="IPR016039">
    <property type="entry name" value="Thiolase-like"/>
</dbReference>
<sequence>MGLDDLRDKMVHYLKKLLATTIRSTVDQIDAAELMEKYGIDSIMAMDLTNRLEKVFASLPKTLFFEYRTIKDLSDYFVAQHEEKLVELFGGEHASKPVSATSAANGDKHSGASPSKSRHQQARFYSAGKGVQQEQTPQSIDIAIIGLAGRYPQAKNIDEFWQVLRDGKDCITEIPPDRWDHDLYFDPVKGKAGKTYAKWGGFIDGVDKFDPTFFHISPREAEFLDPQEKLFLQCVYETVEDAGYTRDSLAAYERDGLSGNVGIYVGVMYSEYQLYGAQETALGRPIALSGSLASIANRASYFFNLHGPSMTVDTMCSSSLSAIHLACQSLRQEECSMAIAGGVNVSIHPNKYLMLAQGHFAASNGRCLSFGASGDGYVPSEGVGAVLLKLKSQAIADGDHIYGIIKCTAVNHGGKTNGYSVPNPGAQTSVIRRAFKLGQIDPRNIGYLEAHGTGTSLGDPIEIAALTKAFQEWTKDERFCAIGSVKSNIGHCESAAGIAAVTKVLLQLKHQTLVPSLHSTTLNPNIDFKCSPFVVQQELAEWHRPLREANGESIELPRLAGISSFGAGGSNAHLVIEEYMPPEQPANKVVGNVGPALIVLSAKDEDGLHAFALKMLSSVRANSWTHENLADIAYTLQVGREAMDERLAFTAASLQELESKLSAFCEGSDDIDNLWRGLAASDKKQFAGLASDEDMHATIGAWIAKGKFARLLSLWVSGWNFDWNRLYSAERPKRISLPTYPFSEKRYWLATNHGAAGAIGSDDGQKPREMRFLQKKWMPSPREASGAASKKIAILSSRETSQLAQWVSRRFAAADILHPEDIADAERRQETAWSSYDVVIDLVGCGKEEPAELDWISWLQGMAEKGRREGVMLLCFSKGLEGFKNTSINLAGARRAGLCRALQSEYRHLGTRHVDLDPDAEDIVNAGLIADELLVEADEVEVCYRGGLRYAAFLDAITQDSQVKPMPAFPEEQVLLVTGGTRGLGYLCARHFVERYGVKRIVLTGREEMPPRDEWPSLLAVDTSLARKIRAVQTLEEGGAEVRVLSVPLSDPDALRRCMDDINQNMGPVGGVIHCAGISDRENPAFIRKPLDGIRRVWEPKIAGLDALLATMKEQPLRFFILYSSVASAISALGSGQSDYAAANAYMDYVALAHHPDLPIVSIQWPSWSEAGMGPVQSSAYARTGLLGLSNDDGLALLDRILTGGYGPVVLPAWVDPTAFKPQELMLRTSRNAVPVAQAQLSPESPSGRRVSSHASDILQWVSGLVADQLRLDATQLNPDTSFADYGADSVLLAQILGTMNKQLDTELDPSVLIEHPTLSTLSAWLAKHHGERLSKLLAQHRHAGKAISDGQAGRNMKPGSDPVSIEPTLPLAASHASATPPPVNPRLAGEPGALDIAVVGLACRFPGAANLDEYWRLLAEGRSAIRHVPKERWTASAENFAGVLDDIHMFDPGFFLISSEDAAAMDPQGLLLLEESMNALCHAGYVLGDVKGKAIGVYIGARSKHQPDEASLLATKNPIIALGQNYLAANVSQFFDLRGPSLVIDTACSSALVGMNMAIQALRDGDIEAALVGGVSLLDGDGAHRLFMQRHILGGAEFHIFDNRANGIVLGEGIGVVMIKTLARALEDGDQIHCVIKGMAINNDGRTAGPATPNPQAQKQVLRQALARSGKTAAEISYIDVNGSGSEVTDLLELKAIESVYRSGSKQRLWLGSMKPNIGHPLSAEGIASFIKVALGLKYGKLVPFLSAIEPMTHFNFASSPFEFAREACDWPAETATAAINCFADGGTNAHVVIDAWREYRATAGLRQSIAPPSLRRIDVRASQPSAPSPVRGGPKLGAESRNGNVWKQGIAELE</sequence>
<evidence type="ECO:0000256" key="1">
    <source>
        <dbReference type="ARBA" id="ARBA00004496"/>
    </source>
</evidence>
<organism evidence="11 12">
    <name type="scientific">Chromobacterium piscinae</name>
    <dbReference type="NCBI Taxonomy" id="686831"/>
    <lineage>
        <taxon>Bacteria</taxon>
        <taxon>Pseudomonadati</taxon>
        <taxon>Pseudomonadota</taxon>
        <taxon>Betaproteobacteria</taxon>
        <taxon>Neisseriales</taxon>
        <taxon>Chromobacteriaceae</taxon>
        <taxon>Chromobacterium</taxon>
    </lineage>
</organism>
<evidence type="ECO:0000256" key="7">
    <source>
        <dbReference type="ARBA" id="ARBA00022737"/>
    </source>
</evidence>
<evidence type="ECO:0000256" key="8">
    <source>
        <dbReference type="SAM" id="MobiDB-lite"/>
    </source>
</evidence>
<dbReference type="SUPFAM" id="SSF47336">
    <property type="entry name" value="ACP-like"/>
    <property type="match status" value="2"/>
</dbReference>
<protein>
    <submittedName>
        <fullName evidence="11">Beta-ketoacyl synthase N-terminal-like domain-containing protein</fullName>
    </submittedName>
</protein>
<dbReference type="InterPro" id="IPR020841">
    <property type="entry name" value="PKS_Beta-ketoAc_synthase_dom"/>
</dbReference>
<dbReference type="Pfam" id="PF22336">
    <property type="entry name" value="RhiE-like_linker"/>
    <property type="match status" value="1"/>
</dbReference>
<keyword evidence="12" id="KW-1185">Reference proteome</keyword>
<dbReference type="RefSeq" id="WP_347788162.1">
    <property type="nucleotide sequence ID" value="NZ_JBDQQU010000385.1"/>
</dbReference>
<comment type="caution">
    <text evidence="11">The sequence shown here is derived from an EMBL/GenBank/DDBJ whole genome shotgun (WGS) entry which is preliminary data.</text>
</comment>
<feature type="domain" description="Ketosynthase family 3 (KS3)" evidence="10">
    <location>
        <begin position="1394"/>
        <end position="1797"/>
    </location>
</feature>